<comment type="caution">
    <text evidence="1">The sequence shown here is derived from an EMBL/GenBank/DDBJ whole genome shotgun (WGS) entry which is preliminary data.</text>
</comment>
<accession>A0ACB9RMX9</accession>
<gene>
    <name evidence="1" type="ORF">MLD38_006460</name>
</gene>
<reference evidence="2" key="1">
    <citation type="journal article" date="2023" name="Front. Plant Sci.">
        <title>Chromosomal-level genome assembly of Melastoma candidum provides insights into trichome evolution.</title>
        <authorList>
            <person name="Zhong Y."/>
            <person name="Wu W."/>
            <person name="Sun C."/>
            <person name="Zou P."/>
            <person name="Liu Y."/>
            <person name="Dai S."/>
            <person name="Zhou R."/>
        </authorList>
    </citation>
    <scope>NUCLEOTIDE SEQUENCE [LARGE SCALE GENOMIC DNA]</scope>
</reference>
<proteinExistence type="predicted"/>
<name>A0ACB9RMX9_9MYRT</name>
<evidence type="ECO:0000313" key="2">
    <source>
        <dbReference type="Proteomes" id="UP001057402"/>
    </source>
</evidence>
<protein>
    <submittedName>
        <fullName evidence="1">Uncharacterized protein</fullName>
    </submittedName>
</protein>
<dbReference type="EMBL" id="CM042882">
    <property type="protein sequence ID" value="KAI4380245.1"/>
    <property type="molecule type" value="Genomic_DNA"/>
</dbReference>
<organism evidence="1 2">
    <name type="scientific">Melastoma candidum</name>
    <dbReference type="NCBI Taxonomy" id="119954"/>
    <lineage>
        <taxon>Eukaryota</taxon>
        <taxon>Viridiplantae</taxon>
        <taxon>Streptophyta</taxon>
        <taxon>Embryophyta</taxon>
        <taxon>Tracheophyta</taxon>
        <taxon>Spermatophyta</taxon>
        <taxon>Magnoliopsida</taxon>
        <taxon>eudicotyledons</taxon>
        <taxon>Gunneridae</taxon>
        <taxon>Pentapetalae</taxon>
        <taxon>rosids</taxon>
        <taxon>malvids</taxon>
        <taxon>Myrtales</taxon>
        <taxon>Melastomataceae</taxon>
        <taxon>Melastomatoideae</taxon>
        <taxon>Melastomateae</taxon>
        <taxon>Melastoma</taxon>
    </lineage>
</organism>
<keyword evidence="2" id="KW-1185">Reference proteome</keyword>
<evidence type="ECO:0000313" key="1">
    <source>
        <dbReference type="EMBL" id="KAI4380245.1"/>
    </source>
</evidence>
<dbReference type="Proteomes" id="UP001057402">
    <property type="component" value="Chromosome 3"/>
</dbReference>
<sequence length="199" mass="21834">MKRKGLDLDLEFDFSLSSPAPKIRHLDTELPTIAEDEEYEWSSSVTERMEAEDDLASGAPVENGERVIVVFRPVEEYLLRLHSPSSFSVSVDSELIAGFRSQFPWSNISSVDGVAKDVGGSSNLKCTAVVRWVLSQFPAPPGVEIIYSEVMETEDGGGEGEMEVEADNSHLNVVGSGVDQNELPSRGMGDREHVFGEQK</sequence>